<protein>
    <recommendedName>
        <fullName evidence="1">Helix-turn-helix domain-containing protein</fullName>
    </recommendedName>
</protein>
<proteinExistence type="predicted"/>
<dbReference type="InterPro" id="IPR009061">
    <property type="entry name" value="DNA-bd_dom_put_sf"/>
</dbReference>
<dbReference type="NCBIfam" id="TIGR01764">
    <property type="entry name" value="excise"/>
    <property type="match status" value="1"/>
</dbReference>
<dbReference type="Proteomes" id="UP000677436">
    <property type="component" value="Chromosome"/>
</dbReference>
<accession>A0A8D5ZMQ8</accession>
<dbReference type="KEGG" id="pabs:JIR001_04390"/>
<sequence>MMAMEDEKLLKPKEAAEILNVSPVTIRYWLRTGKLPGVKVSNMWRVRKSDLKKMIFDVNQSWHGQTK</sequence>
<feature type="domain" description="Helix-turn-helix" evidence="1">
    <location>
        <begin position="9"/>
        <end position="54"/>
    </location>
</feature>
<dbReference type="AlphaFoldDB" id="A0A8D5ZMQ8"/>
<name>A0A8D5ZMQ8_9BACL</name>
<dbReference type="InterPro" id="IPR041657">
    <property type="entry name" value="HTH_17"/>
</dbReference>
<keyword evidence="3" id="KW-1185">Reference proteome</keyword>
<reference evidence="2" key="2">
    <citation type="journal article" date="2021" name="Microbiol. Resour. Announc.">
        <title>Complete Genome Sequence of Polycladomyces abyssicola JIR-001T, Isolated from Hemipelagic Sediment in Deep Seawater.</title>
        <authorList>
            <person name="Tsubouchi T."/>
            <person name="Kaneko Y."/>
        </authorList>
    </citation>
    <scope>NUCLEOTIDE SEQUENCE</scope>
    <source>
        <strain evidence="2">JIR-001</strain>
    </source>
</reference>
<gene>
    <name evidence="2" type="ORF">JIR001_04390</name>
</gene>
<dbReference type="EMBL" id="AP024601">
    <property type="protein sequence ID" value="BCU80656.1"/>
    <property type="molecule type" value="Genomic_DNA"/>
</dbReference>
<dbReference type="InterPro" id="IPR010093">
    <property type="entry name" value="SinI_DNA-bd"/>
</dbReference>
<evidence type="ECO:0000259" key="1">
    <source>
        <dbReference type="Pfam" id="PF12728"/>
    </source>
</evidence>
<dbReference type="Pfam" id="PF12728">
    <property type="entry name" value="HTH_17"/>
    <property type="match status" value="1"/>
</dbReference>
<organism evidence="2 3">
    <name type="scientific">Polycladomyces abyssicola</name>
    <dbReference type="NCBI Taxonomy" id="1125966"/>
    <lineage>
        <taxon>Bacteria</taxon>
        <taxon>Bacillati</taxon>
        <taxon>Bacillota</taxon>
        <taxon>Bacilli</taxon>
        <taxon>Bacillales</taxon>
        <taxon>Thermoactinomycetaceae</taxon>
        <taxon>Polycladomyces</taxon>
    </lineage>
</organism>
<evidence type="ECO:0000313" key="3">
    <source>
        <dbReference type="Proteomes" id="UP000677436"/>
    </source>
</evidence>
<dbReference type="GO" id="GO:0003677">
    <property type="term" value="F:DNA binding"/>
    <property type="evidence" value="ECO:0007669"/>
    <property type="project" value="InterPro"/>
</dbReference>
<reference evidence="2" key="1">
    <citation type="journal article" date="2013" name="Int. J. Syst. Evol. Microbiol.">
        <title>Polycladomyces abyssicola gen. nov., sp. nov., a thermophilic filamentous bacterium isolated from hemipelagic sediment.</title>
        <authorList>
            <person name="Tsubouchi T."/>
            <person name="Shimane Y."/>
            <person name="Mori K."/>
            <person name="Usui K."/>
            <person name="Hiraki T."/>
            <person name="Tame A."/>
            <person name="Uematsu K."/>
            <person name="Maruyama T."/>
            <person name="Hatada Y."/>
        </authorList>
    </citation>
    <scope>NUCLEOTIDE SEQUENCE</scope>
    <source>
        <strain evidence="2">JIR-001</strain>
    </source>
</reference>
<dbReference type="Gene3D" id="1.10.1660.10">
    <property type="match status" value="1"/>
</dbReference>
<evidence type="ECO:0000313" key="2">
    <source>
        <dbReference type="EMBL" id="BCU80656.1"/>
    </source>
</evidence>
<dbReference type="SUPFAM" id="SSF46955">
    <property type="entry name" value="Putative DNA-binding domain"/>
    <property type="match status" value="1"/>
</dbReference>